<dbReference type="InterPro" id="IPR011009">
    <property type="entry name" value="Kinase-like_dom_sf"/>
</dbReference>
<dbReference type="Gene3D" id="1.10.510.10">
    <property type="entry name" value="Transferase(Phosphotransferase) domain 1"/>
    <property type="match status" value="1"/>
</dbReference>
<proteinExistence type="inferred from homology"/>
<evidence type="ECO:0000256" key="3">
    <source>
        <dbReference type="ARBA" id="ARBA00022679"/>
    </source>
</evidence>
<reference evidence="11" key="1">
    <citation type="submission" date="2023-07" db="EMBL/GenBank/DDBJ databases">
        <authorList>
            <person name="Stuckert A."/>
        </authorList>
    </citation>
    <scope>NUCLEOTIDE SEQUENCE</scope>
</reference>
<evidence type="ECO:0000313" key="11">
    <source>
        <dbReference type="EMBL" id="CAJ0952944.1"/>
    </source>
</evidence>
<protein>
    <recommendedName>
        <fullName evidence="10">Protein kinase domain-containing protein</fullName>
    </recommendedName>
</protein>
<dbReference type="Pfam" id="PF00069">
    <property type="entry name" value="Pkinase"/>
    <property type="match status" value="1"/>
</dbReference>
<sequence>MAEDEGTGKKRKREDPAAIHDDISGECSGPSNKQIKTTVPLTRDKFIFRSILGEGGYGKVMLATDKIRRENVALKIIKKKSLISHPESLVEHHVLKITHNSRFLTHCHAAFQTEHHAYFVTELASGGDLHDYIYSIIPLRDSIVFMAAEIVCGLQFLHTNGIIHRDIKPDNILLTGDGHIKITDFGLCLCESEERFNASDFGTPGYGAPEMIMGDFYDAGVDWFAFGVVLYNMILQDSPFEGDTSEEIEINVIYHEPSYEDLTDYAAAHIISRLLCKDQSVRLGVNGKIRNHPFFSSLNWTDIETGKAPSPVIIENNMDVIMGQRIPAPRSARN</sequence>
<evidence type="ECO:0000256" key="4">
    <source>
        <dbReference type="ARBA" id="ARBA00022741"/>
    </source>
</evidence>
<dbReference type="PROSITE" id="PS00107">
    <property type="entry name" value="PROTEIN_KINASE_ATP"/>
    <property type="match status" value="1"/>
</dbReference>
<dbReference type="InterPro" id="IPR000719">
    <property type="entry name" value="Prot_kinase_dom"/>
</dbReference>
<keyword evidence="12" id="KW-1185">Reference proteome</keyword>
<dbReference type="InterPro" id="IPR008271">
    <property type="entry name" value="Ser/Thr_kinase_AS"/>
</dbReference>
<dbReference type="PANTHER" id="PTHR24351">
    <property type="entry name" value="RIBOSOMAL PROTEIN S6 KINASE"/>
    <property type="match status" value="1"/>
</dbReference>
<dbReference type="EMBL" id="CAUEEQ010035912">
    <property type="protein sequence ID" value="CAJ0952944.1"/>
    <property type="molecule type" value="Genomic_DNA"/>
</dbReference>
<keyword evidence="1 8" id="KW-0723">Serine/threonine-protein kinase</keyword>
<keyword evidence="2" id="KW-0597">Phosphoprotein</keyword>
<comment type="similarity">
    <text evidence="8">Belongs to the protein kinase superfamily.</text>
</comment>
<keyword evidence="6 7" id="KW-0067">ATP-binding</keyword>
<evidence type="ECO:0000256" key="5">
    <source>
        <dbReference type="ARBA" id="ARBA00022777"/>
    </source>
</evidence>
<evidence type="ECO:0000256" key="7">
    <source>
        <dbReference type="PROSITE-ProRule" id="PRU10141"/>
    </source>
</evidence>
<organism evidence="11 12">
    <name type="scientific">Ranitomeya imitator</name>
    <name type="common">mimic poison frog</name>
    <dbReference type="NCBI Taxonomy" id="111125"/>
    <lineage>
        <taxon>Eukaryota</taxon>
        <taxon>Metazoa</taxon>
        <taxon>Chordata</taxon>
        <taxon>Craniata</taxon>
        <taxon>Vertebrata</taxon>
        <taxon>Euteleostomi</taxon>
        <taxon>Amphibia</taxon>
        <taxon>Batrachia</taxon>
        <taxon>Anura</taxon>
        <taxon>Neobatrachia</taxon>
        <taxon>Hyloidea</taxon>
        <taxon>Dendrobatidae</taxon>
        <taxon>Dendrobatinae</taxon>
        <taxon>Ranitomeya</taxon>
    </lineage>
</organism>
<feature type="region of interest" description="Disordered" evidence="9">
    <location>
        <begin position="1"/>
        <end position="32"/>
    </location>
</feature>
<evidence type="ECO:0000259" key="10">
    <source>
        <dbReference type="PROSITE" id="PS50011"/>
    </source>
</evidence>
<accession>A0ABN9LXY0</accession>
<feature type="compositionally biased region" description="Basic and acidic residues" evidence="9">
    <location>
        <begin position="13"/>
        <end position="23"/>
    </location>
</feature>
<comment type="caution">
    <text evidence="11">The sequence shown here is derived from an EMBL/GenBank/DDBJ whole genome shotgun (WGS) entry which is preliminary data.</text>
</comment>
<keyword evidence="5" id="KW-0418">Kinase</keyword>
<keyword evidence="4 7" id="KW-0547">Nucleotide-binding</keyword>
<evidence type="ECO:0000256" key="2">
    <source>
        <dbReference type="ARBA" id="ARBA00022553"/>
    </source>
</evidence>
<evidence type="ECO:0000256" key="6">
    <source>
        <dbReference type="ARBA" id="ARBA00022840"/>
    </source>
</evidence>
<dbReference type="SMART" id="SM00220">
    <property type="entry name" value="S_TKc"/>
    <property type="match status" value="1"/>
</dbReference>
<dbReference type="SUPFAM" id="SSF56112">
    <property type="entry name" value="Protein kinase-like (PK-like)"/>
    <property type="match status" value="1"/>
</dbReference>
<evidence type="ECO:0000256" key="1">
    <source>
        <dbReference type="ARBA" id="ARBA00022527"/>
    </source>
</evidence>
<dbReference type="Gene3D" id="3.30.200.20">
    <property type="entry name" value="Phosphorylase Kinase, domain 1"/>
    <property type="match status" value="1"/>
</dbReference>
<keyword evidence="3" id="KW-0808">Transferase</keyword>
<feature type="binding site" evidence="7">
    <location>
        <position position="79"/>
    </location>
    <ligand>
        <name>ATP</name>
        <dbReference type="ChEBI" id="CHEBI:30616"/>
    </ligand>
</feature>
<dbReference type="PROSITE" id="PS50011">
    <property type="entry name" value="PROTEIN_KINASE_DOM"/>
    <property type="match status" value="1"/>
</dbReference>
<name>A0ABN9LXY0_9NEOB</name>
<dbReference type="Proteomes" id="UP001176940">
    <property type="component" value="Unassembled WGS sequence"/>
</dbReference>
<gene>
    <name evidence="11" type="ORF">RIMI_LOCUS14110339</name>
</gene>
<evidence type="ECO:0000256" key="8">
    <source>
        <dbReference type="RuleBase" id="RU000304"/>
    </source>
</evidence>
<evidence type="ECO:0000256" key="9">
    <source>
        <dbReference type="SAM" id="MobiDB-lite"/>
    </source>
</evidence>
<feature type="domain" description="Protein kinase" evidence="10">
    <location>
        <begin position="46"/>
        <end position="295"/>
    </location>
</feature>
<evidence type="ECO:0000313" key="12">
    <source>
        <dbReference type="Proteomes" id="UP001176940"/>
    </source>
</evidence>
<dbReference type="InterPro" id="IPR017441">
    <property type="entry name" value="Protein_kinase_ATP_BS"/>
</dbReference>
<dbReference type="PROSITE" id="PS00108">
    <property type="entry name" value="PROTEIN_KINASE_ST"/>
    <property type="match status" value="1"/>
</dbReference>